<dbReference type="PROSITE" id="PS51318">
    <property type="entry name" value="TAT"/>
    <property type="match status" value="1"/>
</dbReference>
<accession>A0A840V0X2</accession>
<dbReference type="SUPFAM" id="SSF51735">
    <property type="entry name" value="NAD(P)-binding Rossmann-fold domains"/>
    <property type="match status" value="1"/>
</dbReference>
<comment type="caution">
    <text evidence="3">The sequence shown here is derived from an EMBL/GenBank/DDBJ whole genome shotgun (WGS) entry which is preliminary data.</text>
</comment>
<proteinExistence type="predicted"/>
<dbReference type="PANTHER" id="PTHR43818">
    <property type="entry name" value="BCDNA.GH03377"/>
    <property type="match status" value="1"/>
</dbReference>
<dbReference type="Gene3D" id="3.30.360.10">
    <property type="entry name" value="Dihydrodipicolinate Reductase, domain 2"/>
    <property type="match status" value="1"/>
</dbReference>
<keyword evidence="4" id="KW-1185">Reference proteome</keyword>
<dbReference type="InterPro" id="IPR050463">
    <property type="entry name" value="Gfo/Idh/MocA_oxidrdct_glycsds"/>
</dbReference>
<dbReference type="Pfam" id="PF19051">
    <property type="entry name" value="GFO_IDH_MocA_C2"/>
    <property type="match status" value="1"/>
</dbReference>
<name>A0A840V0X2_9BACT</name>
<gene>
    <name evidence="3" type="ORF">HNR46_001237</name>
</gene>
<dbReference type="Gene3D" id="3.40.50.720">
    <property type="entry name" value="NAD(P)-binding Rossmann-like Domain"/>
    <property type="match status" value="1"/>
</dbReference>
<dbReference type="EMBL" id="JACHFD010000004">
    <property type="protein sequence ID" value="MBB5351003.1"/>
    <property type="molecule type" value="Genomic_DNA"/>
</dbReference>
<dbReference type="Proteomes" id="UP000557717">
    <property type="component" value="Unassembled WGS sequence"/>
</dbReference>
<feature type="domain" description="Gfo/Idh/MocA-like oxidoreductase bacterial type C-terminal" evidence="2">
    <location>
        <begin position="204"/>
        <end position="259"/>
    </location>
</feature>
<evidence type="ECO:0000313" key="4">
    <source>
        <dbReference type="Proteomes" id="UP000557717"/>
    </source>
</evidence>
<dbReference type="InterPro" id="IPR043906">
    <property type="entry name" value="Gfo/Idh/MocA_OxRdtase_bact_C"/>
</dbReference>
<evidence type="ECO:0000313" key="3">
    <source>
        <dbReference type="EMBL" id="MBB5351003.1"/>
    </source>
</evidence>
<dbReference type="RefSeq" id="WP_184016772.1">
    <property type="nucleotide sequence ID" value="NZ_JACHFD010000004.1"/>
</dbReference>
<dbReference type="AlphaFoldDB" id="A0A840V0X2"/>
<dbReference type="Pfam" id="PF01408">
    <property type="entry name" value="GFO_IDH_MocA"/>
    <property type="match status" value="1"/>
</dbReference>
<organism evidence="3 4">
    <name type="scientific">Haloferula luteola</name>
    <dbReference type="NCBI Taxonomy" id="595692"/>
    <lineage>
        <taxon>Bacteria</taxon>
        <taxon>Pseudomonadati</taxon>
        <taxon>Verrucomicrobiota</taxon>
        <taxon>Verrucomicrobiia</taxon>
        <taxon>Verrucomicrobiales</taxon>
        <taxon>Verrucomicrobiaceae</taxon>
        <taxon>Haloferula</taxon>
    </lineage>
</organism>
<dbReference type="SUPFAM" id="SSF55347">
    <property type="entry name" value="Glyceraldehyde-3-phosphate dehydrogenase-like, C-terminal domain"/>
    <property type="match status" value="1"/>
</dbReference>
<protein>
    <submittedName>
        <fullName evidence="3">Putative dehydrogenase</fullName>
    </submittedName>
</protein>
<dbReference type="PANTHER" id="PTHR43818:SF10">
    <property type="entry name" value="NADH-DEPENDENT DEHYDROGENASE-RELATED"/>
    <property type="match status" value="1"/>
</dbReference>
<dbReference type="GO" id="GO:0000166">
    <property type="term" value="F:nucleotide binding"/>
    <property type="evidence" value="ECO:0007669"/>
    <property type="project" value="InterPro"/>
</dbReference>
<evidence type="ECO:0000259" key="1">
    <source>
        <dbReference type="Pfam" id="PF01408"/>
    </source>
</evidence>
<feature type="domain" description="Gfo/Idh/MocA-like oxidoreductase N-terminal" evidence="1">
    <location>
        <begin position="38"/>
        <end position="154"/>
    </location>
</feature>
<evidence type="ECO:0000259" key="2">
    <source>
        <dbReference type="Pfam" id="PF19051"/>
    </source>
</evidence>
<dbReference type="InterPro" id="IPR036291">
    <property type="entry name" value="NAD(P)-bd_dom_sf"/>
</dbReference>
<reference evidence="3 4" key="1">
    <citation type="submission" date="2020-08" db="EMBL/GenBank/DDBJ databases">
        <title>Genomic Encyclopedia of Type Strains, Phase IV (KMG-IV): sequencing the most valuable type-strain genomes for metagenomic binning, comparative biology and taxonomic classification.</title>
        <authorList>
            <person name="Goeker M."/>
        </authorList>
    </citation>
    <scope>NUCLEOTIDE SEQUENCE [LARGE SCALE GENOMIC DNA]</scope>
    <source>
        <strain evidence="3 4">YC6886</strain>
    </source>
</reference>
<sequence length="450" mass="50331">MKTRRHFLTSTAALTAGAWVAPRFAIGQSGRSANEKIQLAFVGVGGRGWDNLNALGGEDIVALCDIDDQRAAGAFERFPKAKRFRDYREMLDKMGKEIDAVVVSTPDHSHFPATMAAMELGKHVFTEKPLAHNVWQCRALKRGAKHYGVISQMGNQGHATEGIRFVREWYEAGVLGQVTEVLAWFTGPDFNGPYFRKPDAMPPTAQPVPDTIDWDLWVGPHVGKVDYNPVLHPLTWRGFFEFGCAELGDWACHTLDAPFWALNLGMPTVVEAEKREGGSTLFTPDSSQIRFEFPARGDAPPVTLRWHDGNLRPDLRPEWGLKELASDGMIMVGDQASLMTGGRPDSPRLIPQDLWNEFRKDIPERKIPRVGKGGHYKEWTDAIRGDGPMPGSNFDYAAELTEMTLLGVMAMRFGGRIEYDASSMKITNRPELNEYLKEPVRDGWVYGEKI</sequence>
<dbReference type="InterPro" id="IPR000683">
    <property type="entry name" value="Gfo/Idh/MocA-like_OxRdtase_N"/>
</dbReference>
<dbReference type="InterPro" id="IPR006311">
    <property type="entry name" value="TAT_signal"/>
</dbReference>